<reference evidence="2" key="1">
    <citation type="submission" date="2023-08" db="EMBL/GenBank/DDBJ databases">
        <authorList>
            <person name="Alioto T."/>
            <person name="Alioto T."/>
            <person name="Gomez Garrido J."/>
        </authorList>
    </citation>
    <scope>NUCLEOTIDE SEQUENCE</scope>
</reference>
<dbReference type="AlphaFoldDB" id="A0AA36F3D2"/>
<proteinExistence type="predicted"/>
<accession>A0AA36F3D2</accession>
<sequence length="121" mass="13721">MFFDIQQVTVKEGKLSDKFSSQFPALMELSGERVATASAPNLDPLISFPNNISTPATRKESTTHMSTSSEIKPEFKLTKWRGTKNCHLYPDLKLLSLTKTQHKMAKRPLNLEPERIPYPSK</sequence>
<dbReference type="EMBL" id="OX597818">
    <property type="protein sequence ID" value="CAI9722959.1"/>
    <property type="molecule type" value="Genomic_DNA"/>
</dbReference>
<feature type="region of interest" description="Disordered" evidence="1">
    <location>
        <begin position="46"/>
        <end position="70"/>
    </location>
</feature>
<evidence type="ECO:0000256" key="1">
    <source>
        <dbReference type="SAM" id="MobiDB-lite"/>
    </source>
</evidence>
<evidence type="ECO:0000313" key="3">
    <source>
        <dbReference type="Proteomes" id="UP001162480"/>
    </source>
</evidence>
<gene>
    <name evidence="2" type="ORF">OCTVUL_1B009638</name>
</gene>
<protein>
    <submittedName>
        <fullName evidence="2">Uncharacterized protein</fullName>
    </submittedName>
</protein>
<evidence type="ECO:0000313" key="2">
    <source>
        <dbReference type="EMBL" id="CAI9722959.1"/>
    </source>
</evidence>
<keyword evidence="3" id="KW-1185">Reference proteome</keyword>
<name>A0AA36F3D2_OCTVU</name>
<dbReference type="Proteomes" id="UP001162480">
    <property type="component" value="Chromosome 5"/>
</dbReference>
<organism evidence="2 3">
    <name type="scientific">Octopus vulgaris</name>
    <name type="common">Common octopus</name>
    <dbReference type="NCBI Taxonomy" id="6645"/>
    <lineage>
        <taxon>Eukaryota</taxon>
        <taxon>Metazoa</taxon>
        <taxon>Spiralia</taxon>
        <taxon>Lophotrochozoa</taxon>
        <taxon>Mollusca</taxon>
        <taxon>Cephalopoda</taxon>
        <taxon>Coleoidea</taxon>
        <taxon>Octopodiformes</taxon>
        <taxon>Octopoda</taxon>
        <taxon>Incirrata</taxon>
        <taxon>Octopodidae</taxon>
        <taxon>Octopus</taxon>
    </lineage>
</organism>